<proteinExistence type="predicted"/>
<organism evidence="1 2">
    <name type="scientific">Bacteroides thetaiotaomicron dnLKV9</name>
    <dbReference type="NCBI Taxonomy" id="1235785"/>
    <lineage>
        <taxon>Bacteria</taxon>
        <taxon>Pseudomonadati</taxon>
        <taxon>Bacteroidota</taxon>
        <taxon>Bacteroidia</taxon>
        <taxon>Bacteroidales</taxon>
        <taxon>Bacteroidaceae</taxon>
        <taxon>Bacteroides</taxon>
    </lineage>
</organism>
<dbReference type="PATRIC" id="fig|1235785.3.peg.1286"/>
<accession>R9HEI4</accession>
<protein>
    <submittedName>
        <fullName evidence="1">Uncharacterized protein</fullName>
    </submittedName>
</protein>
<dbReference type="Proteomes" id="UP000014207">
    <property type="component" value="Unassembled WGS sequence"/>
</dbReference>
<reference evidence="1 2" key="1">
    <citation type="submission" date="2013-04" db="EMBL/GenBank/DDBJ databases">
        <title>The Genome Sequence of Bacteroides thetaiotaomicron dnLKV9.</title>
        <authorList>
            <consortium name="The Broad Institute Genomics Platform"/>
            <consortium name="The Broad Institute Genome Sequencing Center for Infectious Disease"/>
            <person name="Earl A."/>
            <person name="Xavier R."/>
            <person name="Kuhn K."/>
            <person name="Stappenbeck T."/>
            <person name="Walker B."/>
            <person name="Young S."/>
            <person name="Zeng Q."/>
            <person name="Gargeya S."/>
            <person name="Fitzgerald M."/>
            <person name="Haas B."/>
            <person name="Abouelleil A."/>
            <person name="Allen A.W."/>
            <person name="Alvarado L."/>
            <person name="Arachchi H.M."/>
            <person name="Berlin A.M."/>
            <person name="Chapman S.B."/>
            <person name="Gainer-Dewar J."/>
            <person name="Goldberg J."/>
            <person name="Griggs A."/>
            <person name="Gujja S."/>
            <person name="Hansen M."/>
            <person name="Howarth C."/>
            <person name="Imamovic A."/>
            <person name="Ireland A."/>
            <person name="Larimer J."/>
            <person name="McCowan C."/>
            <person name="Murphy C."/>
            <person name="Pearson M."/>
            <person name="Poon T.W."/>
            <person name="Priest M."/>
            <person name="Roberts A."/>
            <person name="Saif S."/>
            <person name="Shea T."/>
            <person name="Sisk P."/>
            <person name="Sykes S."/>
            <person name="Wortman J."/>
            <person name="Nusbaum C."/>
            <person name="Birren B."/>
        </authorList>
    </citation>
    <scope>NUCLEOTIDE SEQUENCE [LARGE SCALE GENOMIC DNA]</scope>
    <source>
        <strain evidence="2">dnLKV9</strain>
    </source>
</reference>
<gene>
    <name evidence="1" type="ORF">C799_01287</name>
</gene>
<evidence type="ECO:0000313" key="1">
    <source>
        <dbReference type="EMBL" id="EOS02171.1"/>
    </source>
</evidence>
<dbReference type="AlphaFoldDB" id="R9HEI4"/>
<name>R9HEI4_BACT4</name>
<evidence type="ECO:0000313" key="2">
    <source>
        <dbReference type="Proteomes" id="UP000014207"/>
    </source>
</evidence>
<sequence>MGFYLYIVLKNVKPLVAMNNGKRLKNSSSFLISRGYFILVGNALYNDNAKSVSDKNSIRVILTF</sequence>
<dbReference type="HOGENOM" id="CLU_2858560_0_0_10"/>
<dbReference type="EMBL" id="ASSM01000006">
    <property type="protein sequence ID" value="EOS02171.1"/>
    <property type="molecule type" value="Genomic_DNA"/>
</dbReference>
<comment type="caution">
    <text evidence="1">The sequence shown here is derived from an EMBL/GenBank/DDBJ whole genome shotgun (WGS) entry which is preliminary data.</text>
</comment>